<dbReference type="SMART" id="SM00382">
    <property type="entry name" value="AAA"/>
    <property type="match status" value="1"/>
</dbReference>
<evidence type="ECO:0000256" key="9">
    <source>
        <dbReference type="SAM" id="Phobius"/>
    </source>
</evidence>
<evidence type="ECO:0000259" key="10">
    <source>
        <dbReference type="PROSITE" id="PS50893"/>
    </source>
</evidence>
<dbReference type="HOGENOM" id="CLU_000604_84_3_5"/>
<name>K8P1C8_9BRAD</name>
<dbReference type="InterPro" id="IPR003439">
    <property type="entry name" value="ABC_transporter-like_ATP-bd"/>
</dbReference>
<feature type="domain" description="ABC transporter" evidence="10">
    <location>
        <begin position="354"/>
        <end position="576"/>
    </location>
</feature>
<dbReference type="RefSeq" id="WP_006021518.1">
    <property type="nucleotide sequence ID" value="NZ_KB375283.1"/>
</dbReference>
<proteinExistence type="inferred from homology"/>
<dbReference type="Gene3D" id="1.20.1560.10">
    <property type="entry name" value="ABC transporter type 1, transmembrane domain"/>
    <property type="match status" value="1"/>
</dbReference>
<dbReference type="CDD" id="cd03228">
    <property type="entry name" value="ABCC_MRP_Like"/>
    <property type="match status" value="1"/>
</dbReference>
<dbReference type="PATRIC" id="fig|883078.3.peg.2908"/>
<dbReference type="GO" id="GO:0005524">
    <property type="term" value="F:ATP binding"/>
    <property type="evidence" value="ECO:0007669"/>
    <property type="project" value="UniProtKB-KW"/>
</dbReference>
<evidence type="ECO:0000313" key="12">
    <source>
        <dbReference type="EMBL" id="EKS36397.1"/>
    </source>
</evidence>
<dbReference type="SUPFAM" id="SSF90123">
    <property type="entry name" value="ABC transporter transmembrane region"/>
    <property type="match status" value="1"/>
</dbReference>
<evidence type="ECO:0000256" key="6">
    <source>
        <dbReference type="ARBA" id="ARBA00022989"/>
    </source>
</evidence>
<feature type="transmembrane region" description="Helical" evidence="9">
    <location>
        <begin position="145"/>
        <end position="164"/>
    </location>
</feature>
<dbReference type="GO" id="GO:0140359">
    <property type="term" value="F:ABC-type transporter activity"/>
    <property type="evidence" value="ECO:0007669"/>
    <property type="project" value="InterPro"/>
</dbReference>
<evidence type="ECO:0000256" key="1">
    <source>
        <dbReference type="ARBA" id="ARBA00004651"/>
    </source>
</evidence>
<dbReference type="InterPro" id="IPR039421">
    <property type="entry name" value="Type_1_exporter"/>
</dbReference>
<dbReference type="Pfam" id="PF00664">
    <property type="entry name" value="ABC_membrane"/>
    <property type="match status" value="1"/>
</dbReference>
<comment type="caution">
    <text evidence="12">The sequence shown here is derived from an EMBL/GenBank/DDBJ whole genome shotgun (WGS) entry which is preliminary data.</text>
</comment>
<evidence type="ECO:0000256" key="8">
    <source>
        <dbReference type="ARBA" id="ARBA00024722"/>
    </source>
</evidence>
<dbReference type="EMBL" id="AGWX01000004">
    <property type="protein sequence ID" value="EKS36397.1"/>
    <property type="molecule type" value="Genomic_DNA"/>
</dbReference>
<dbReference type="Proteomes" id="UP000001096">
    <property type="component" value="Unassembled WGS sequence"/>
</dbReference>
<comment type="subcellular location">
    <subcellularLocation>
        <location evidence="1">Cell membrane</location>
        <topology evidence="1">Multi-pass membrane protein</topology>
    </subcellularLocation>
</comment>
<feature type="domain" description="ABC transmembrane type-1" evidence="11">
    <location>
        <begin position="20"/>
        <end position="311"/>
    </location>
</feature>
<dbReference type="GO" id="GO:0034040">
    <property type="term" value="F:ATPase-coupled lipid transmembrane transporter activity"/>
    <property type="evidence" value="ECO:0007669"/>
    <property type="project" value="TreeGrafter"/>
</dbReference>
<dbReference type="PROSITE" id="PS50929">
    <property type="entry name" value="ABC_TM1F"/>
    <property type="match status" value="1"/>
</dbReference>
<dbReference type="PROSITE" id="PS00211">
    <property type="entry name" value="ABC_TRANSPORTER_1"/>
    <property type="match status" value="1"/>
</dbReference>
<dbReference type="PANTHER" id="PTHR24221:SF654">
    <property type="entry name" value="ATP-BINDING CASSETTE SUB-FAMILY B MEMBER 6"/>
    <property type="match status" value="1"/>
</dbReference>
<dbReference type="Pfam" id="PF00005">
    <property type="entry name" value="ABC_tran"/>
    <property type="match status" value="1"/>
</dbReference>
<evidence type="ECO:0000256" key="7">
    <source>
        <dbReference type="ARBA" id="ARBA00023136"/>
    </source>
</evidence>
<dbReference type="eggNOG" id="COG1132">
    <property type="taxonomic scope" value="Bacteria"/>
</dbReference>
<protein>
    <recommendedName>
        <fullName evidence="14">ABC transporter ATP-binding protein</fullName>
    </recommendedName>
</protein>
<keyword evidence="7 9" id="KW-0472">Membrane</keyword>
<evidence type="ECO:0008006" key="14">
    <source>
        <dbReference type="Google" id="ProtNLM"/>
    </source>
</evidence>
<comment type="function">
    <text evidence="8">Involved in beta-(1--&gt;2)glucan export. Transmembrane domains (TMD) form a pore in the inner membrane and the ATP-binding domain (NBD) is responsible for energy generation.</text>
</comment>
<dbReference type="InterPro" id="IPR036640">
    <property type="entry name" value="ABC1_TM_sf"/>
</dbReference>
<evidence type="ECO:0000313" key="13">
    <source>
        <dbReference type="Proteomes" id="UP000001096"/>
    </source>
</evidence>
<comment type="similarity">
    <text evidence="2">Belongs to the ABC transporter superfamily.</text>
</comment>
<evidence type="ECO:0000256" key="5">
    <source>
        <dbReference type="ARBA" id="ARBA00022840"/>
    </source>
</evidence>
<keyword evidence="5" id="KW-0067">ATP-binding</keyword>
<evidence type="ECO:0000259" key="11">
    <source>
        <dbReference type="PROSITE" id="PS50929"/>
    </source>
</evidence>
<sequence length="577" mass="61727">MMSRALFKDVWITVGWKLPGLIALTLASAFFEGATVASLLPLLSSFSGTHSASADRVTSAFGSWFEAFGIAVTPQLMAGVVVVLIICSGVVFLFQAYLASRLQAMYVASWQRRMFSAFLAADYDFFVSHKAGDLVSAVTNEPNRIGLVFSQLNLIIAAIFFISVQIAVSVFVAPIVVGLFVVAGALLFILTRWWALRAMEFGSSLTKVNAELLADTSEIVGGVKFVKATATEGRAVSRLAATASRMEALSFGNAFDAQLVRAIFEYSGGLLIVALLVVGPSLLSVDIGAILVTVAIFIRLFPRVTGLRQNLQIADFHMPAFRGAMQLVQNAQSKREAILPEPLDAWRANGPVSIVFDGVSVTLGERVVLDDINIEIPAGAFVALTGHTGAGKTTLLDCILGLRRPTHGSVRVNGHTLDSLSTATWRRRIGYLGQDPILFNASIRENLSWIFPQASDEEMLFSLDRAAAGFIGRLPDGLDTLVGDHGSKLSGGERQRIALARALLGAPDLLVLDEATSALDAETEKTVVTALSKLKGSMTVVAISHRPALVDEADFVINLSGGKADRVVSPLLHQAQK</sequence>
<dbReference type="Gene3D" id="3.40.50.300">
    <property type="entry name" value="P-loop containing nucleotide triphosphate hydrolases"/>
    <property type="match status" value="1"/>
</dbReference>
<dbReference type="PANTHER" id="PTHR24221">
    <property type="entry name" value="ATP-BINDING CASSETTE SUB-FAMILY B"/>
    <property type="match status" value="1"/>
</dbReference>
<reference evidence="12 13" key="1">
    <citation type="submission" date="2012-04" db="EMBL/GenBank/DDBJ databases">
        <title>The Genome Sequence of Afipia broomeae ATCC 49717.</title>
        <authorList>
            <consortium name="The Broad Institute Genome Sequencing Platform"/>
            <person name="Earl A."/>
            <person name="Ward D."/>
            <person name="Feldgarden M."/>
            <person name="Gevers D."/>
            <person name="Huys G."/>
            <person name="Walker B."/>
            <person name="Young S.K."/>
            <person name="Zeng Q."/>
            <person name="Gargeya S."/>
            <person name="Fitzgerald M."/>
            <person name="Haas B."/>
            <person name="Abouelleil A."/>
            <person name="Alvarado L."/>
            <person name="Arachchi H.M."/>
            <person name="Berlin A."/>
            <person name="Chapman S.B."/>
            <person name="Goldberg J."/>
            <person name="Griggs A."/>
            <person name="Gujja S."/>
            <person name="Hansen M."/>
            <person name="Howarth C."/>
            <person name="Imamovic A."/>
            <person name="Larimer J."/>
            <person name="McCowen C."/>
            <person name="Montmayeur A."/>
            <person name="Murphy C."/>
            <person name="Neiman D."/>
            <person name="Pearson M."/>
            <person name="Priest M."/>
            <person name="Roberts A."/>
            <person name="Saif S."/>
            <person name="Shea T."/>
            <person name="Sisk P."/>
            <person name="Sykes S."/>
            <person name="Wortman J."/>
            <person name="Nusbaum C."/>
            <person name="Birren B."/>
        </authorList>
    </citation>
    <scope>NUCLEOTIDE SEQUENCE [LARGE SCALE GENOMIC DNA]</scope>
    <source>
        <strain evidence="12 13">ATCC 49717</strain>
    </source>
</reference>
<gene>
    <name evidence="12" type="ORF">HMPREF9695_02815</name>
</gene>
<evidence type="ECO:0000256" key="3">
    <source>
        <dbReference type="ARBA" id="ARBA00022692"/>
    </source>
</evidence>
<keyword evidence="4" id="KW-0547">Nucleotide-binding</keyword>
<accession>K8P1C8</accession>
<feature type="transmembrane region" description="Helical" evidence="9">
    <location>
        <begin position="170"/>
        <end position="190"/>
    </location>
</feature>
<feature type="transmembrane region" description="Helical" evidence="9">
    <location>
        <begin position="76"/>
        <end position="98"/>
    </location>
</feature>
<dbReference type="GO" id="GO:0016887">
    <property type="term" value="F:ATP hydrolysis activity"/>
    <property type="evidence" value="ECO:0007669"/>
    <property type="project" value="InterPro"/>
</dbReference>
<dbReference type="AlphaFoldDB" id="K8P1C8"/>
<dbReference type="GO" id="GO:0005886">
    <property type="term" value="C:plasma membrane"/>
    <property type="evidence" value="ECO:0007669"/>
    <property type="project" value="UniProtKB-SubCell"/>
</dbReference>
<keyword evidence="3 9" id="KW-0812">Transmembrane</keyword>
<dbReference type="InterPro" id="IPR027417">
    <property type="entry name" value="P-loop_NTPase"/>
</dbReference>
<dbReference type="InterPro" id="IPR017871">
    <property type="entry name" value="ABC_transporter-like_CS"/>
</dbReference>
<keyword evidence="13" id="KW-1185">Reference proteome</keyword>
<dbReference type="SUPFAM" id="SSF52540">
    <property type="entry name" value="P-loop containing nucleoside triphosphate hydrolases"/>
    <property type="match status" value="1"/>
</dbReference>
<dbReference type="InterPro" id="IPR003593">
    <property type="entry name" value="AAA+_ATPase"/>
</dbReference>
<evidence type="ECO:0000256" key="2">
    <source>
        <dbReference type="ARBA" id="ARBA00005417"/>
    </source>
</evidence>
<keyword evidence="6 9" id="KW-1133">Transmembrane helix</keyword>
<dbReference type="InterPro" id="IPR011527">
    <property type="entry name" value="ABC1_TM_dom"/>
</dbReference>
<organism evidence="12 13">
    <name type="scientific">Afipia broomeae ATCC 49717</name>
    <dbReference type="NCBI Taxonomy" id="883078"/>
    <lineage>
        <taxon>Bacteria</taxon>
        <taxon>Pseudomonadati</taxon>
        <taxon>Pseudomonadota</taxon>
        <taxon>Alphaproteobacteria</taxon>
        <taxon>Hyphomicrobiales</taxon>
        <taxon>Nitrobacteraceae</taxon>
        <taxon>Afipia</taxon>
    </lineage>
</organism>
<evidence type="ECO:0000256" key="4">
    <source>
        <dbReference type="ARBA" id="ARBA00022741"/>
    </source>
</evidence>
<dbReference type="PROSITE" id="PS50893">
    <property type="entry name" value="ABC_TRANSPORTER_2"/>
    <property type="match status" value="1"/>
</dbReference>
<feature type="transmembrane region" description="Helical" evidence="9">
    <location>
        <begin position="21"/>
        <end position="43"/>
    </location>
</feature>